<dbReference type="eggNOG" id="COG2367">
    <property type="taxonomic scope" value="Bacteria"/>
</dbReference>
<dbReference type="HOGENOM" id="CLU_1446549_0_0_11"/>
<dbReference type="AlphaFoldDB" id="A9WRV8"/>
<name>A9WRV8_RENSM</name>
<gene>
    <name evidence="1" type="ordered locus">RSal33209_2665</name>
</gene>
<dbReference type="RefSeq" id="WP_012246045.1">
    <property type="nucleotide sequence ID" value="NC_010168.1"/>
</dbReference>
<reference evidence="2" key="1">
    <citation type="journal article" date="2008" name="J. Bacteriol.">
        <title>Genome sequence of the fish pathogen Renibacterium salmoninarum suggests reductive evolution away from an environmental Arthrobacter ancestor.</title>
        <authorList>
            <person name="Wiens G.D."/>
            <person name="Rockey D.D."/>
            <person name="Wu Z."/>
            <person name="Chang J."/>
            <person name="Levy R."/>
            <person name="Crane S."/>
            <person name="Chen D.S."/>
            <person name="Capri G.R."/>
            <person name="Burnett J.R."/>
            <person name="Sudheesh P.S."/>
            <person name="Schipma M.J."/>
            <person name="Burd H."/>
            <person name="Bhattacharyya A."/>
            <person name="Rhodes L.D."/>
            <person name="Kaul R."/>
            <person name="Strom M.S."/>
        </authorList>
    </citation>
    <scope>NUCLEOTIDE SEQUENCE [LARGE SCALE GENOMIC DNA]</scope>
    <source>
        <strain evidence="2">ATCC 33209 / DSM 20767 / JCM 11484 / NBRC 15589 / NCIMB 2235</strain>
    </source>
</reference>
<sequence length="187" mass="20349">MSSLDTAKLLLVISGSPGTFWTAPNGTKVTRDLLSQSSRDFFMSELGDQGLNIMLSTTNRCGAKYPAPGIPTAAPNRWVDPLTGTVKLPEIGEFGRDVRPCNDKAEVKFSHKNGSTPINSTEAGIVNSLPGKDKRNYIVVFTSNLSSRYVDAYRPDDTPGLFPVINTEKIGKLGKDIDSLMRVRAAW</sequence>
<dbReference type="EMBL" id="CP000910">
    <property type="protein sequence ID" value="ABY24390.1"/>
    <property type="molecule type" value="Genomic_DNA"/>
</dbReference>
<proteinExistence type="predicted"/>
<protein>
    <submittedName>
        <fullName evidence="1">Uncharacterized protein</fullName>
    </submittedName>
</protein>
<evidence type="ECO:0000313" key="1">
    <source>
        <dbReference type="EMBL" id="ABY24390.1"/>
    </source>
</evidence>
<keyword evidence="2" id="KW-1185">Reference proteome</keyword>
<accession>A9WRV8</accession>
<evidence type="ECO:0000313" key="2">
    <source>
        <dbReference type="Proteomes" id="UP000002007"/>
    </source>
</evidence>
<organism evidence="1 2">
    <name type="scientific">Renibacterium salmoninarum (strain ATCC 33209 / DSM 20767 / JCM 11484 / NBRC 15589 / NCIMB 2235)</name>
    <dbReference type="NCBI Taxonomy" id="288705"/>
    <lineage>
        <taxon>Bacteria</taxon>
        <taxon>Bacillati</taxon>
        <taxon>Actinomycetota</taxon>
        <taxon>Actinomycetes</taxon>
        <taxon>Micrococcales</taxon>
        <taxon>Micrococcaceae</taxon>
        <taxon>Renibacterium</taxon>
    </lineage>
</organism>
<dbReference type="Proteomes" id="UP000002007">
    <property type="component" value="Chromosome"/>
</dbReference>
<dbReference type="KEGG" id="rsa:RSal33209_2665"/>